<dbReference type="GO" id="GO:0003824">
    <property type="term" value="F:catalytic activity"/>
    <property type="evidence" value="ECO:0007669"/>
    <property type="project" value="InterPro"/>
</dbReference>
<feature type="domain" description="HIT" evidence="4">
    <location>
        <begin position="7"/>
        <end position="114"/>
    </location>
</feature>
<reference evidence="5 6" key="1">
    <citation type="submission" date="2017-06" db="EMBL/GenBank/DDBJ databases">
        <title>the draft geome sequence of Illustriluteabacillus marina B3227.</title>
        <authorList>
            <person name="He R.-H."/>
            <person name="Du Z.-J."/>
        </authorList>
    </citation>
    <scope>NUCLEOTIDE SEQUENCE [LARGE SCALE GENOMIC DNA]</scope>
    <source>
        <strain evidence="5 6">B3227</strain>
    </source>
</reference>
<dbReference type="PANTHER" id="PTHR46648:SF1">
    <property type="entry name" value="ADENOSINE 5'-MONOPHOSPHORAMIDASE HNT1"/>
    <property type="match status" value="1"/>
</dbReference>
<dbReference type="EMBL" id="PJNH01000001">
    <property type="protein sequence ID" value="PKR78278.1"/>
    <property type="molecule type" value="Genomic_DNA"/>
</dbReference>
<dbReference type="InterPro" id="IPR036265">
    <property type="entry name" value="HIT-like_sf"/>
</dbReference>
<dbReference type="FunFam" id="3.30.428.10:FF:000014">
    <property type="entry name" value="Putative histidine triad (HIT) protein"/>
    <property type="match status" value="1"/>
</dbReference>
<dbReference type="PRINTS" id="PR00332">
    <property type="entry name" value="HISTRIAD"/>
</dbReference>
<evidence type="ECO:0000256" key="3">
    <source>
        <dbReference type="PROSITE-ProRule" id="PRU00464"/>
    </source>
</evidence>
<dbReference type="SUPFAM" id="SSF54197">
    <property type="entry name" value="HIT-like"/>
    <property type="match status" value="1"/>
</dbReference>
<protein>
    <submittedName>
        <fullName evidence="5">HIT family protein</fullName>
    </submittedName>
</protein>
<accession>A0A2I0QVC5</accession>
<dbReference type="PROSITE" id="PS00892">
    <property type="entry name" value="HIT_1"/>
    <property type="match status" value="1"/>
</dbReference>
<dbReference type="AlphaFoldDB" id="A0A2I0QVC5"/>
<dbReference type="InterPro" id="IPR001310">
    <property type="entry name" value="Histidine_triad_HIT"/>
</dbReference>
<comment type="caution">
    <text evidence="5">The sequence shown here is derived from an EMBL/GenBank/DDBJ whole genome shotgun (WGS) entry which is preliminary data.</text>
</comment>
<proteinExistence type="predicted"/>
<evidence type="ECO:0000313" key="5">
    <source>
        <dbReference type="EMBL" id="PKR78278.1"/>
    </source>
</evidence>
<dbReference type="Proteomes" id="UP000243524">
    <property type="component" value="Unassembled WGS sequence"/>
</dbReference>
<dbReference type="InterPro" id="IPR019808">
    <property type="entry name" value="Histidine_triad_CS"/>
</dbReference>
<dbReference type="PANTHER" id="PTHR46648">
    <property type="entry name" value="HIT FAMILY PROTEIN 1"/>
    <property type="match status" value="1"/>
</dbReference>
<dbReference type="OrthoDB" id="9784774at2"/>
<dbReference type="Pfam" id="PF01230">
    <property type="entry name" value="HIT"/>
    <property type="match status" value="1"/>
</dbReference>
<dbReference type="Gene3D" id="3.30.428.10">
    <property type="entry name" value="HIT-like"/>
    <property type="match status" value="1"/>
</dbReference>
<organism evidence="5 6">
    <name type="scientific">Halalkalibacillus sediminis</name>
    <dbReference type="NCBI Taxonomy" id="2018042"/>
    <lineage>
        <taxon>Bacteria</taxon>
        <taxon>Bacillati</taxon>
        <taxon>Bacillota</taxon>
        <taxon>Bacilli</taxon>
        <taxon>Bacillales</taxon>
        <taxon>Bacillaceae</taxon>
        <taxon>Halalkalibacillus</taxon>
    </lineage>
</organism>
<dbReference type="CDD" id="cd01277">
    <property type="entry name" value="HINT_subgroup"/>
    <property type="match status" value="1"/>
</dbReference>
<name>A0A2I0QVC5_9BACI</name>
<gene>
    <name evidence="5" type="ORF">CEY16_00530</name>
</gene>
<evidence type="ECO:0000259" key="4">
    <source>
        <dbReference type="PROSITE" id="PS51084"/>
    </source>
</evidence>
<dbReference type="InterPro" id="IPR039384">
    <property type="entry name" value="HINT"/>
</dbReference>
<feature type="short sequence motif" description="Histidine triad motif" evidence="2 3">
    <location>
        <begin position="99"/>
        <end position="103"/>
    </location>
</feature>
<evidence type="ECO:0000313" key="6">
    <source>
        <dbReference type="Proteomes" id="UP000243524"/>
    </source>
</evidence>
<dbReference type="RefSeq" id="WP_101329984.1">
    <property type="nucleotide sequence ID" value="NZ_PJNH01000001.1"/>
</dbReference>
<evidence type="ECO:0000256" key="2">
    <source>
        <dbReference type="PIRSR" id="PIRSR601310-3"/>
    </source>
</evidence>
<dbReference type="PROSITE" id="PS51084">
    <property type="entry name" value="HIT_2"/>
    <property type="match status" value="1"/>
</dbReference>
<sequence length="142" mass="16175">MKMSDCVFCKILDGEIPSAKVYEDEHVYAFLDISQVTEGHTLVIPKKHCKDVFETDEETASNLFSAIPKIANAIKEAYQPQGMNILNNNGSFADQSVFHLHLHLLPRYDENDGFKSNWTTHENEYTPEKLQEIASRISSKIN</sequence>
<dbReference type="GO" id="GO:0009117">
    <property type="term" value="P:nucleotide metabolic process"/>
    <property type="evidence" value="ECO:0007669"/>
    <property type="project" value="TreeGrafter"/>
</dbReference>
<dbReference type="InterPro" id="IPR011146">
    <property type="entry name" value="HIT-like"/>
</dbReference>
<feature type="active site" description="Tele-AMP-histidine intermediate" evidence="1">
    <location>
        <position position="101"/>
    </location>
</feature>
<keyword evidence="6" id="KW-1185">Reference proteome</keyword>
<evidence type="ECO:0000256" key="1">
    <source>
        <dbReference type="PIRSR" id="PIRSR601310-1"/>
    </source>
</evidence>